<accession>A0A4V2ML25</accession>
<evidence type="ECO:0000313" key="2">
    <source>
        <dbReference type="Proteomes" id="UP000293347"/>
    </source>
</evidence>
<sequence length="264" mass="30081">MMKVNNTALFFIPLFIICVSCKKLPKQEETEIVPPDETGLKKVLLPVKLKSDKLTLTLDYQPGTALLTKISSTDKSHILITYKPTYYRVERFKDNVLYHYADFILSDKRATKVHSFDSFGRVDVPTGNYMLSYNTVGQLVNIKDYNAANEFILESVMSYSALGNLSELKLTDQQGKASVVEYSYDNKNGIFKNVLHSQLLFLETAYPIFSPASNNWLSCKNTKIPNAQITYSYLYNIDDYPSRMVIEDTTGKQTFDITYAELSN</sequence>
<dbReference type="AlphaFoldDB" id="A0A4V2ML25"/>
<gene>
    <name evidence="1" type="ORF">EZ437_14015</name>
</gene>
<evidence type="ECO:0000313" key="1">
    <source>
        <dbReference type="EMBL" id="TCD00337.1"/>
    </source>
</evidence>
<keyword evidence="2" id="KW-1185">Reference proteome</keyword>
<dbReference type="EMBL" id="SJSL01000003">
    <property type="protein sequence ID" value="TCD00337.1"/>
    <property type="molecule type" value="Genomic_DNA"/>
</dbReference>
<protein>
    <submittedName>
        <fullName evidence="1">Uncharacterized protein</fullName>
    </submittedName>
</protein>
<comment type="caution">
    <text evidence="1">The sequence shown here is derived from an EMBL/GenBank/DDBJ whole genome shotgun (WGS) entry which is preliminary data.</text>
</comment>
<dbReference type="RefSeq" id="WP_131596686.1">
    <property type="nucleotide sequence ID" value="NZ_SJSL01000003.1"/>
</dbReference>
<dbReference type="OrthoDB" id="757351at2"/>
<reference evidence="1 2" key="1">
    <citation type="submission" date="2019-02" db="EMBL/GenBank/DDBJ databases">
        <title>Pedobacter sp. RP-1-14 sp. nov., isolated from Arctic soil.</title>
        <authorList>
            <person name="Dahal R.H."/>
        </authorList>
    </citation>
    <scope>NUCLEOTIDE SEQUENCE [LARGE SCALE GENOMIC DNA]</scope>
    <source>
        <strain evidence="1 2">RP-1-14</strain>
    </source>
</reference>
<proteinExistence type="predicted"/>
<dbReference type="Proteomes" id="UP000293347">
    <property type="component" value="Unassembled WGS sequence"/>
</dbReference>
<name>A0A4V2ML25_9SPHI</name>
<organism evidence="1 2">
    <name type="scientific">Pedobacter psychroterrae</name>
    <dbReference type="NCBI Taxonomy" id="2530453"/>
    <lineage>
        <taxon>Bacteria</taxon>
        <taxon>Pseudomonadati</taxon>
        <taxon>Bacteroidota</taxon>
        <taxon>Sphingobacteriia</taxon>
        <taxon>Sphingobacteriales</taxon>
        <taxon>Sphingobacteriaceae</taxon>
        <taxon>Pedobacter</taxon>
    </lineage>
</organism>